<dbReference type="Pfam" id="PF02449">
    <property type="entry name" value="Glyco_hydro_42"/>
    <property type="match status" value="1"/>
</dbReference>
<organism evidence="6 7">
    <name type="scientific">Sphingomonas guangdongensis</name>
    <dbReference type="NCBI Taxonomy" id="1141890"/>
    <lineage>
        <taxon>Bacteria</taxon>
        <taxon>Pseudomonadati</taxon>
        <taxon>Pseudomonadota</taxon>
        <taxon>Alphaproteobacteria</taxon>
        <taxon>Sphingomonadales</taxon>
        <taxon>Sphingomonadaceae</taxon>
        <taxon>Sphingomonas</taxon>
    </lineage>
</organism>
<accession>A0A285R0W9</accession>
<dbReference type="SUPFAM" id="SSF51445">
    <property type="entry name" value="(Trans)glycosidases"/>
    <property type="match status" value="1"/>
</dbReference>
<dbReference type="GO" id="GO:0005975">
    <property type="term" value="P:carbohydrate metabolic process"/>
    <property type="evidence" value="ECO:0007669"/>
    <property type="project" value="InterPro"/>
</dbReference>
<dbReference type="InterPro" id="IPR013529">
    <property type="entry name" value="Glyco_hydro_42_N"/>
</dbReference>
<dbReference type="Gene3D" id="3.20.20.80">
    <property type="entry name" value="Glycosidases"/>
    <property type="match status" value="1"/>
</dbReference>
<evidence type="ECO:0000259" key="5">
    <source>
        <dbReference type="Pfam" id="PF18120"/>
    </source>
</evidence>
<dbReference type="InterPro" id="IPR017853">
    <property type="entry name" value="GH"/>
</dbReference>
<evidence type="ECO:0000259" key="4">
    <source>
        <dbReference type="Pfam" id="PF02449"/>
    </source>
</evidence>
<protein>
    <submittedName>
        <fullName evidence="6">Beta-galactosidase GanA</fullName>
    </submittedName>
</protein>
<dbReference type="InterPro" id="IPR040719">
    <property type="entry name" value="DUF5597"/>
</dbReference>
<dbReference type="Pfam" id="PF18120">
    <property type="entry name" value="DUF5597"/>
    <property type="match status" value="1"/>
</dbReference>
<feature type="domain" description="Glycoside hydrolase family 42 N-terminal" evidence="4">
    <location>
        <begin position="71"/>
        <end position="214"/>
    </location>
</feature>
<reference evidence="6 7" key="1">
    <citation type="submission" date="2017-07" db="EMBL/GenBank/DDBJ databases">
        <authorList>
            <person name="Sun Z.S."/>
            <person name="Albrecht U."/>
            <person name="Echele G."/>
            <person name="Lee C.C."/>
        </authorList>
    </citation>
    <scope>NUCLEOTIDE SEQUENCE [LARGE SCALE GENOMIC DNA]</scope>
    <source>
        <strain evidence="6 7">CGMCC 1.12672</strain>
    </source>
</reference>
<evidence type="ECO:0000256" key="3">
    <source>
        <dbReference type="SAM" id="SignalP"/>
    </source>
</evidence>
<dbReference type="EMBL" id="OBMI01000003">
    <property type="protein sequence ID" value="SOB87359.1"/>
    <property type="molecule type" value="Genomic_DNA"/>
</dbReference>
<evidence type="ECO:0000256" key="2">
    <source>
        <dbReference type="ARBA" id="ARBA00023295"/>
    </source>
</evidence>
<dbReference type="FunFam" id="3.20.20.80:FF:000135">
    <property type="entry name" value="Beta-galactosidase, putative, bgl35A"/>
    <property type="match status" value="1"/>
</dbReference>
<keyword evidence="1" id="KW-0378">Hydrolase</keyword>
<dbReference type="GO" id="GO:0004565">
    <property type="term" value="F:beta-galactosidase activity"/>
    <property type="evidence" value="ECO:0007669"/>
    <property type="project" value="InterPro"/>
</dbReference>
<evidence type="ECO:0000313" key="7">
    <source>
        <dbReference type="Proteomes" id="UP000219494"/>
    </source>
</evidence>
<keyword evidence="7" id="KW-1185">Reference proteome</keyword>
<feature type="domain" description="DUF5597" evidence="5">
    <location>
        <begin position="389"/>
        <end position="529"/>
    </location>
</feature>
<keyword evidence="2" id="KW-0326">Glycosidase</keyword>
<gene>
    <name evidence="6" type="ORF">SAMN06297144_2489</name>
</gene>
<dbReference type="Gene3D" id="2.60.220.20">
    <property type="entry name" value="putative beta-Galactosidase from caulobacter crescentus"/>
    <property type="match status" value="1"/>
</dbReference>
<feature type="chain" id="PRO_5012696172" evidence="3">
    <location>
        <begin position="24"/>
        <end position="543"/>
    </location>
</feature>
<dbReference type="GO" id="GO:0009341">
    <property type="term" value="C:beta-galactosidase complex"/>
    <property type="evidence" value="ECO:0007669"/>
    <property type="project" value="InterPro"/>
</dbReference>
<evidence type="ECO:0000256" key="1">
    <source>
        <dbReference type="ARBA" id="ARBA00022801"/>
    </source>
</evidence>
<sequence length="543" mass="59215">MAMIWMKRVAVPWLLLFAAPAAAAQAPLPRIEQGKARPYLSVDGQPYLVLGAQANNSSNYPSQLPKVWPTLKRLGANTLEIPVAWEQVEPEEGKFDFSYLEQLLAGAREHDLRLVLLWFATWKNTGLGYAPRWVKTNPGRFPRMKKQDGSDHNVLSPHGRETLLADRRAFVAVMRYLKEHDPQHTVIMVQPENETGSYGQQRDFSPEANRLFAGAVPAALARRLNRAGTWTQVFGDALAGAAFNAWYTAAYVEQVAAAGQAIKPLPMYANAALSDPFAAPGTGGGASGGPDASVIDVWKAAAPSLAFVAPDIYMRDPAKVAEILRLYARPDNALMVPEIGNAAEYARFFWSALGRGAIGFAPFGMDDTDYSNYPLGAKTLDEATLEAIAAKYRLLGRNVSGWARAAADRPVWGTAKGVDEADQSTIMGQWRVTVEYGQWQFGDRRASWFKGDPHPTVGQPVGGAAVIQTGDDEFIVAASDARVSLSPAFGVAPARADPLRVEEGYFDARGTWVMVRVMGGDQTDYGLNFTSRPMLLRVVMPAR</sequence>
<evidence type="ECO:0000313" key="6">
    <source>
        <dbReference type="EMBL" id="SOB87359.1"/>
    </source>
</evidence>
<keyword evidence="3" id="KW-0732">Signal</keyword>
<proteinExistence type="predicted"/>
<name>A0A285R0W9_9SPHN</name>
<dbReference type="Proteomes" id="UP000219494">
    <property type="component" value="Unassembled WGS sequence"/>
</dbReference>
<dbReference type="AlphaFoldDB" id="A0A285R0W9"/>
<feature type="signal peptide" evidence="3">
    <location>
        <begin position="1"/>
        <end position="23"/>
    </location>
</feature>